<evidence type="ECO:0000256" key="4">
    <source>
        <dbReference type="PROSITE-ProRule" id="PRU01248"/>
    </source>
</evidence>
<dbReference type="InterPro" id="IPR050090">
    <property type="entry name" value="Tyrosine_recombinase_XerCD"/>
</dbReference>
<dbReference type="Pfam" id="PF00589">
    <property type="entry name" value="Phage_integrase"/>
    <property type="match status" value="1"/>
</dbReference>
<dbReference type="InterPro" id="IPR011010">
    <property type="entry name" value="DNA_brk_join_enz"/>
</dbReference>
<evidence type="ECO:0000313" key="7">
    <source>
        <dbReference type="EMBL" id="KCZ99782.1"/>
    </source>
</evidence>
<dbReference type="EMBL" id="ARYL01000067">
    <property type="protein sequence ID" value="KCZ99782.1"/>
    <property type="molecule type" value="Genomic_DNA"/>
</dbReference>
<dbReference type="PROSITE" id="PS51898">
    <property type="entry name" value="TYR_RECOMBINASE"/>
    <property type="match status" value="1"/>
</dbReference>
<dbReference type="Gene3D" id="1.10.443.10">
    <property type="entry name" value="Intergrase catalytic core"/>
    <property type="match status" value="1"/>
</dbReference>
<organism evidence="7 8">
    <name type="scientific">Hyphomonas oceanitis SCH89</name>
    <dbReference type="NCBI Taxonomy" id="1280953"/>
    <lineage>
        <taxon>Bacteria</taxon>
        <taxon>Pseudomonadati</taxon>
        <taxon>Pseudomonadota</taxon>
        <taxon>Alphaproteobacteria</taxon>
        <taxon>Hyphomonadales</taxon>
        <taxon>Hyphomonadaceae</taxon>
        <taxon>Hyphomonas</taxon>
    </lineage>
</organism>
<dbReference type="STRING" id="1280953.HOC_19741"/>
<dbReference type="GO" id="GO:0006310">
    <property type="term" value="P:DNA recombination"/>
    <property type="evidence" value="ECO:0007669"/>
    <property type="project" value="UniProtKB-KW"/>
</dbReference>
<evidence type="ECO:0000313" key="8">
    <source>
        <dbReference type="Proteomes" id="UP000024942"/>
    </source>
</evidence>
<dbReference type="PANTHER" id="PTHR30349">
    <property type="entry name" value="PHAGE INTEGRASE-RELATED"/>
    <property type="match status" value="1"/>
</dbReference>
<dbReference type="InterPro" id="IPR044068">
    <property type="entry name" value="CB"/>
</dbReference>
<dbReference type="PROSITE" id="PS51900">
    <property type="entry name" value="CB"/>
    <property type="match status" value="1"/>
</dbReference>
<keyword evidence="8" id="KW-1185">Reference proteome</keyword>
<protein>
    <submittedName>
        <fullName evidence="7">Integrase/recombinase</fullName>
    </submittedName>
</protein>
<evidence type="ECO:0000256" key="2">
    <source>
        <dbReference type="ARBA" id="ARBA00023125"/>
    </source>
</evidence>
<dbReference type="GO" id="GO:0015074">
    <property type="term" value="P:DNA integration"/>
    <property type="evidence" value="ECO:0007669"/>
    <property type="project" value="UniProtKB-KW"/>
</dbReference>
<dbReference type="OrthoDB" id="6388170at2"/>
<dbReference type="InterPro" id="IPR010998">
    <property type="entry name" value="Integrase_recombinase_N"/>
</dbReference>
<name>A0A059G1B6_9PROT</name>
<gene>
    <name evidence="7" type="ORF">HOC_19741</name>
</gene>
<sequence length="413" mass="46357">MNRACRKRPERLRAEGPLAPYLEPFSDYLAGRGYSQVSFWKKTFLVSEFSRWLAQEQIPAEEITRETEAAFLRIRSVHRCSIRGDCLTLSVLTDWLRQAGVIESPPAPVVQMTEMDRVLIEYTGWLREERGLTPATIDNYAGYVRRFLIQVSGGAELPLASLRAGQIEVYLRQRAPAGRTFASAKHVTTALRSFFRFARYRDYIRTDLAATVPSVAGWSMASIPRAMPASQVRRLLEASRTWATPAGLRNRAILLLLARLGLRAGEVVQLELEDIDWKGGCLRVPGKGRTQRPLPLPHDVGEAIATYLEHGRPDSACRRVFLRSRAPFDGLKSHSDISQMVARAIARAGIETECTGAHQLRHALAVDMLQQGATLTDIGQVLRHRSPETTRRYAKVDLAALREVALPWPEVRP</sequence>
<dbReference type="PATRIC" id="fig|1280953.3.peg.3940"/>
<evidence type="ECO:0000259" key="5">
    <source>
        <dbReference type="PROSITE" id="PS51898"/>
    </source>
</evidence>
<dbReference type="SUPFAM" id="SSF56349">
    <property type="entry name" value="DNA breaking-rejoining enzymes"/>
    <property type="match status" value="1"/>
</dbReference>
<dbReference type="InterPro" id="IPR013762">
    <property type="entry name" value="Integrase-like_cat_sf"/>
</dbReference>
<dbReference type="eggNOG" id="COG4974">
    <property type="taxonomic scope" value="Bacteria"/>
</dbReference>
<dbReference type="Proteomes" id="UP000024942">
    <property type="component" value="Unassembled WGS sequence"/>
</dbReference>
<evidence type="ECO:0000256" key="1">
    <source>
        <dbReference type="ARBA" id="ARBA00022908"/>
    </source>
</evidence>
<proteinExistence type="predicted"/>
<keyword evidence="3" id="KW-0233">DNA recombination</keyword>
<comment type="caution">
    <text evidence="7">The sequence shown here is derived from an EMBL/GenBank/DDBJ whole genome shotgun (WGS) entry which is preliminary data.</text>
</comment>
<feature type="domain" description="Tyr recombinase" evidence="5">
    <location>
        <begin position="222"/>
        <end position="406"/>
    </location>
</feature>
<dbReference type="GO" id="GO:0003677">
    <property type="term" value="F:DNA binding"/>
    <property type="evidence" value="ECO:0007669"/>
    <property type="project" value="UniProtKB-UniRule"/>
</dbReference>
<dbReference type="Pfam" id="PF02899">
    <property type="entry name" value="Phage_int_SAM_1"/>
    <property type="match status" value="1"/>
</dbReference>
<dbReference type="RefSeq" id="WP_035541889.1">
    <property type="nucleotide sequence ID" value="NZ_ARYL01000067.1"/>
</dbReference>
<feature type="domain" description="Core-binding (CB)" evidence="6">
    <location>
        <begin position="113"/>
        <end position="199"/>
    </location>
</feature>
<reference evidence="7 8" key="1">
    <citation type="journal article" date="2014" name="Antonie Van Leeuwenhoek">
        <title>Hyphomonas beringensis sp. nov. and Hyphomonas chukchiensis sp. nov., isolated from surface seawater of the Bering Sea and Chukchi Sea.</title>
        <authorList>
            <person name="Li C."/>
            <person name="Lai Q."/>
            <person name="Li G."/>
            <person name="Dong C."/>
            <person name="Wang J."/>
            <person name="Liao Y."/>
            <person name="Shao Z."/>
        </authorList>
    </citation>
    <scope>NUCLEOTIDE SEQUENCE [LARGE SCALE GENOMIC DNA]</scope>
    <source>
        <strain evidence="7 8">SCH89</strain>
    </source>
</reference>
<evidence type="ECO:0000256" key="3">
    <source>
        <dbReference type="ARBA" id="ARBA00023172"/>
    </source>
</evidence>
<dbReference type="Gene3D" id="1.10.150.130">
    <property type="match status" value="1"/>
</dbReference>
<dbReference type="AlphaFoldDB" id="A0A059G1B6"/>
<accession>A0A059G1B6</accession>
<dbReference type="InterPro" id="IPR002104">
    <property type="entry name" value="Integrase_catalytic"/>
</dbReference>
<keyword evidence="2 4" id="KW-0238">DNA-binding</keyword>
<evidence type="ECO:0000259" key="6">
    <source>
        <dbReference type="PROSITE" id="PS51900"/>
    </source>
</evidence>
<keyword evidence="1" id="KW-0229">DNA integration</keyword>
<dbReference type="InterPro" id="IPR004107">
    <property type="entry name" value="Integrase_SAM-like_N"/>
</dbReference>
<dbReference type="PANTHER" id="PTHR30349:SF90">
    <property type="entry name" value="TYROSINE RECOMBINASE XERD"/>
    <property type="match status" value="1"/>
</dbReference>